<proteinExistence type="inferred from homology"/>
<keyword evidence="7" id="KW-0862">Zinc</keyword>
<evidence type="ECO:0000256" key="1">
    <source>
        <dbReference type="ARBA" id="ARBA00004651"/>
    </source>
</evidence>
<keyword evidence="3" id="KW-0813">Transport</keyword>
<dbReference type="GO" id="GO:0015087">
    <property type="term" value="F:cobalt ion transmembrane transporter activity"/>
    <property type="evidence" value="ECO:0007669"/>
    <property type="project" value="TreeGrafter"/>
</dbReference>
<evidence type="ECO:0000313" key="14">
    <source>
        <dbReference type="Proteomes" id="UP000282971"/>
    </source>
</evidence>
<keyword evidence="4" id="KW-1003">Cell membrane</keyword>
<keyword evidence="11" id="KW-0175">Coiled coil</keyword>
<dbReference type="GO" id="GO:0005886">
    <property type="term" value="C:plasma membrane"/>
    <property type="evidence" value="ECO:0007669"/>
    <property type="project" value="UniProtKB-SubCell"/>
</dbReference>
<sequence length="322" mass="36179">MRRAPGRASAGPVDRSGDCIVGTGTWHIGNPPNLCWTHLDGRDPESVTWLDAQDLPLTARMALTAVETRPRCQPLEEGTLINLRGLRKVQDEEGDALVSIRIWAEPGRVISVSFRQLAGLDELCEHAHKHEYKDPGDLIAAIAIMITKQLDPVVAELGDKVDDCELALDADRVHEQRREITKARSEAISFRRFIVPQRQALETMSTLQTAWIEDDDRIHIREAADRFARMAEELEAVRERSALLHEQITDLRAEKIDRRSLAIAVVAMIFLPLTFVTGLLGMNVDGIPYAHHPYSFWVVTAFCALVGISVTAYFVIRNWFKS</sequence>
<evidence type="ECO:0000256" key="12">
    <source>
        <dbReference type="SAM" id="Phobius"/>
    </source>
</evidence>
<protein>
    <submittedName>
        <fullName evidence="13">Zinc transporter ZntB</fullName>
    </submittedName>
</protein>
<evidence type="ECO:0000256" key="6">
    <source>
        <dbReference type="ARBA" id="ARBA00022692"/>
    </source>
</evidence>
<evidence type="ECO:0000256" key="2">
    <source>
        <dbReference type="ARBA" id="ARBA00009765"/>
    </source>
</evidence>
<evidence type="ECO:0000313" key="13">
    <source>
        <dbReference type="EMBL" id="RVT92649.1"/>
    </source>
</evidence>
<keyword evidence="9" id="KW-0406">Ion transport</keyword>
<comment type="similarity">
    <text evidence="2">Belongs to the CorA metal ion transporter (MIT) (TC 1.A.35) family.</text>
</comment>
<feature type="transmembrane region" description="Helical" evidence="12">
    <location>
        <begin position="261"/>
        <end position="282"/>
    </location>
</feature>
<dbReference type="SUPFAM" id="SSF144083">
    <property type="entry name" value="Magnesium transport protein CorA, transmembrane region"/>
    <property type="match status" value="1"/>
</dbReference>
<dbReference type="PANTHER" id="PTHR46494:SF3">
    <property type="entry name" value="ZINC TRANSPORT PROTEIN ZNTB"/>
    <property type="match status" value="1"/>
</dbReference>
<evidence type="ECO:0000256" key="11">
    <source>
        <dbReference type="SAM" id="Coils"/>
    </source>
</evidence>
<dbReference type="Gene3D" id="3.30.460.20">
    <property type="entry name" value="CorA soluble domain-like"/>
    <property type="match status" value="1"/>
</dbReference>
<evidence type="ECO:0000256" key="7">
    <source>
        <dbReference type="ARBA" id="ARBA00022833"/>
    </source>
</evidence>
<dbReference type="GO" id="GO:0015095">
    <property type="term" value="F:magnesium ion transmembrane transporter activity"/>
    <property type="evidence" value="ECO:0007669"/>
    <property type="project" value="TreeGrafter"/>
</dbReference>
<keyword evidence="8 12" id="KW-1133">Transmembrane helix</keyword>
<comment type="caution">
    <text evidence="13">The sequence shown here is derived from an EMBL/GenBank/DDBJ whole genome shotgun (WGS) entry which is preliminary data.</text>
</comment>
<dbReference type="InterPro" id="IPR045863">
    <property type="entry name" value="CorA_TM1_TM2"/>
</dbReference>
<organism evidence="13 14">
    <name type="scientific">Sphingomonas crocodyli</name>
    <dbReference type="NCBI Taxonomy" id="1979270"/>
    <lineage>
        <taxon>Bacteria</taxon>
        <taxon>Pseudomonadati</taxon>
        <taxon>Pseudomonadota</taxon>
        <taxon>Alphaproteobacteria</taxon>
        <taxon>Sphingomonadales</taxon>
        <taxon>Sphingomonadaceae</taxon>
        <taxon>Sphingomonas</taxon>
    </lineage>
</organism>
<evidence type="ECO:0000256" key="8">
    <source>
        <dbReference type="ARBA" id="ARBA00022989"/>
    </source>
</evidence>
<dbReference type="InterPro" id="IPR002523">
    <property type="entry name" value="MgTranspt_CorA/ZnTranspt_ZntB"/>
</dbReference>
<reference evidence="13 14" key="1">
    <citation type="submission" date="2019-01" db="EMBL/GenBank/DDBJ databases">
        <authorList>
            <person name="Chen W.-M."/>
        </authorList>
    </citation>
    <scope>NUCLEOTIDE SEQUENCE [LARGE SCALE GENOMIC DNA]</scope>
    <source>
        <strain evidence="13 14">CCP-7</strain>
    </source>
</reference>
<dbReference type="EMBL" id="SACN01000001">
    <property type="protein sequence ID" value="RVT92649.1"/>
    <property type="molecule type" value="Genomic_DNA"/>
</dbReference>
<dbReference type="InterPro" id="IPR045861">
    <property type="entry name" value="CorA_cytoplasmic_dom"/>
</dbReference>
<feature type="coiled-coil region" evidence="11">
    <location>
        <begin position="220"/>
        <end position="254"/>
    </location>
</feature>
<evidence type="ECO:0000256" key="4">
    <source>
        <dbReference type="ARBA" id="ARBA00022475"/>
    </source>
</evidence>
<dbReference type="CDD" id="cd12833">
    <property type="entry name" value="ZntB-like_1"/>
    <property type="match status" value="1"/>
</dbReference>
<keyword evidence="14" id="KW-1185">Reference proteome</keyword>
<gene>
    <name evidence="13" type="ORF">EOD43_01625</name>
</gene>
<keyword evidence="10 12" id="KW-0472">Membrane</keyword>
<feature type="transmembrane region" description="Helical" evidence="12">
    <location>
        <begin position="294"/>
        <end position="316"/>
    </location>
</feature>
<dbReference type="Pfam" id="PF01544">
    <property type="entry name" value="CorA"/>
    <property type="match status" value="1"/>
</dbReference>
<name>A0A437M4P0_9SPHN</name>
<accession>A0A437M4P0</accession>
<evidence type="ECO:0000256" key="9">
    <source>
        <dbReference type="ARBA" id="ARBA00023065"/>
    </source>
</evidence>
<dbReference type="SUPFAM" id="SSF143865">
    <property type="entry name" value="CorA soluble domain-like"/>
    <property type="match status" value="1"/>
</dbReference>
<dbReference type="Gene3D" id="1.20.58.340">
    <property type="entry name" value="Magnesium transport protein CorA, transmembrane region"/>
    <property type="match status" value="2"/>
</dbReference>
<dbReference type="Proteomes" id="UP000282971">
    <property type="component" value="Unassembled WGS sequence"/>
</dbReference>
<dbReference type="PANTHER" id="PTHR46494">
    <property type="entry name" value="CORA FAMILY METAL ION TRANSPORTER (EUROFUNG)"/>
    <property type="match status" value="1"/>
</dbReference>
<keyword evidence="5" id="KW-0997">Cell inner membrane</keyword>
<evidence type="ECO:0000256" key="10">
    <source>
        <dbReference type="ARBA" id="ARBA00023136"/>
    </source>
</evidence>
<comment type="subcellular location">
    <subcellularLocation>
        <location evidence="1">Cell membrane</location>
        <topology evidence="1">Multi-pass membrane protein</topology>
    </subcellularLocation>
</comment>
<dbReference type="AlphaFoldDB" id="A0A437M4P0"/>
<dbReference type="OrthoDB" id="9803484at2"/>
<keyword evidence="6 12" id="KW-0812">Transmembrane</keyword>
<dbReference type="GO" id="GO:0050897">
    <property type="term" value="F:cobalt ion binding"/>
    <property type="evidence" value="ECO:0007669"/>
    <property type="project" value="TreeGrafter"/>
</dbReference>
<dbReference type="GO" id="GO:0000287">
    <property type="term" value="F:magnesium ion binding"/>
    <property type="evidence" value="ECO:0007669"/>
    <property type="project" value="TreeGrafter"/>
</dbReference>
<evidence type="ECO:0000256" key="3">
    <source>
        <dbReference type="ARBA" id="ARBA00022448"/>
    </source>
</evidence>
<evidence type="ECO:0000256" key="5">
    <source>
        <dbReference type="ARBA" id="ARBA00022519"/>
    </source>
</evidence>